<dbReference type="InterPro" id="IPR050147">
    <property type="entry name" value="Ser/Thr_Dehydratase"/>
</dbReference>
<evidence type="ECO:0000259" key="5">
    <source>
        <dbReference type="Pfam" id="PF00291"/>
    </source>
</evidence>
<dbReference type="NCBIfam" id="TIGR02035">
    <property type="entry name" value="D_Ser_am_lyase"/>
    <property type="match status" value="1"/>
</dbReference>
<comment type="catalytic activity">
    <reaction evidence="4">
        <text>D-serine = pyruvate + NH4(+)</text>
        <dbReference type="Rhea" id="RHEA:13977"/>
        <dbReference type="ChEBI" id="CHEBI:15361"/>
        <dbReference type="ChEBI" id="CHEBI:28938"/>
        <dbReference type="ChEBI" id="CHEBI:35247"/>
        <dbReference type="EC" id="4.3.1.18"/>
    </reaction>
</comment>
<keyword evidence="2 4" id="KW-0663">Pyridoxal phosphate</keyword>
<evidence type="ECO:0000313" key="7">
    <source>
        <dbReference type="Proteomes" id="UP001377160"/>
    </source>
</evidence>
<dbReference type="NCBIfam" id="NF002823">
    <property type="entry name" value="PRK02991.1"/>
    <property type="match status" value="1"/>
</dbReference>
<dbReference type="RefSeq" id="WP_341634132.1">
    <property type="nucleotide sequence ID" value="NZ_JBANDX010000001.1"/>
</dbReference>
<name>A0ABU9FLJ9_9VIBR</name>
<evidence type="ECO:0000256" key="3">
    <source>
        <dbReference type="ARBA" id="ARBA00023239"/>
    </source>
</evidence>
<reference evidence="6 7" key="1">
    <citation type="submission" date="2024-02" db="EMBL/GenBank/DDBJ databases">
        <title>Bacteria isolated from the canopy kelp, Nereocystis luetkeana.</title>
        <authorList>
            <person name="Pfister C.A."/>
            <person name="Younker I.T."/>
            <person name="Light S.H."/>
        </authorList>
    </citation>
    <scope>NUCLEOTIDE SEQUENCE [LARGE SCALE GENOMIC DNA]</scope>
    <source>
        <strain evidence="6 7">TI.1.15</strain>
    </source>
</reference>
<protein>
    <recommendedName>
        <fullName evidence="4">Probable D-serine dehydratase</fullName>
        <ecNumber evidence="4">4.3.1.18</ecNumber>
    </recommendedName>
    <alternativeName>
        <fullName evidence="4">D-serine deaminase</fullName>
        <shortName evidence="4">DSD</shortName>
    </alternativeName>
</protein>
<evidence type="ECO:0000256" key="1">
    <source>
        <dbReference type="ARBA" id="ARBA00001933"/>
    </source>
</evidence>
<gene>
    <name evidence="4" type="primary">dsdA</name>
    <name evidence="6" type="ORF">V8Z71_01975</name>
</gene>
<dbReference type="PANTHER" id="PTHR48078">
    <property type="entry name" value="THREONINE DEHYDRATASE, MITOCHONDRIAL-RELATED"/>
    <property type="match status" value="1"/>
</dbReference>
<sequence length="467" mass="51456">MTELKLDAELNLDSELSLASELNIDTELDIDKLVNDFPLLEQLVALQEVSWFNPSITTLEQGLPYVGLGEEDIHDASSRLQRFAPYLAKAFPETQLTNGIIESELIDIPSMKSALEARYQQPIKGRLMMKKDSHLPISGSIKARGGIYEVLTHAEKLVIEAGLLSESDDYSKLLEPKFRDFFKQYSIAVGSTGNLGMSIGIMSAKLGFTVSVHMSADARAWKKNKLREHGVNVVEYEQDYGVAVEQGRKEAEQDPRCFFIDDENSQTLFLGYSVAGQRLKQQFEQQQIVVDKQHPLFVYLPCGVGGGPGGVAFGLKMAFGDHVHCVFAEPTHSPCMLLGVHTGLHDQISVQDLGIDNLTAADGLAVGRASGFVGRAMERLLDGYYTLTDERMYQLLGELNQAEGIQLEPSALAGMPGVIHVEQNREYLDRLEIDESTLADATHLVWATGGGMVPKEEMAAYLEKSSV</sequence>
<dbReference type="Proteomes" id="UP001377160">
    <property type="component" value="Unassembled WGS sequence"/>
</dbReference>
<comment type="caution">
    <text evidence="6">The sequence shown here is derived from an EMBL/GenBank/DDBJ whole genome shotgun (WGS) entry which is preliminary data.</text>
</comment>
<proteinExistence type="inferred from homology"/>
<organism evidence="6 7">
    <name type="scientific">Vibrio echinoideorum</name>
    <dbReference type="NCBI Taxonomy" id="2100116"/>
    <lineage>
        <taxon>Bacteria</taxon>
        <taxon>Pseudomonadati</taxon>
        <taxon>Pseudomonadota</taxon>
        <taxon>Gammaproteobacteria</taxon>
        <taxon>Vibrionales</taxon>
        <taxon>Vibrionaceae</taxon>
        <taxon>Vibrio</taxon>
    </lineage>
</organism>
<accession>A0ABU9FLJ9</accession>
<dbReference type="PANTHER" id="PTHR48078:SF9">
    <property type="entry name" value="D-SERINE DEHYDRATASE"/>
    <property type="match status" value="1"/>
</dbReference>
<feature type="domain" description="Tryptophan synthase beta chain-like PALP" evidence="5">
    <location>
        <begin position="121"/>
        <end position="420"/>
    </location>
</feature>
<dbReference type="InterPro" id="IPR000634">
    <property type="entry name" value="Ser/Thr_deHydtase_PyrdxlP-BS"/>
</dbReference>
<dbReference type="CDD" id="cd06447">
    <property type="entry name" value="D-Ser-dehyd"/>
    <property type="match status" value="1"/>
</dbReference>
<comment type="similarity">
    <text evidence="4">Belongs to the serine/threonine dehydratase family. DsdA subfamily.</text>
</comment>
<keyword evidence="3 4" id="KW-0456">Lyase</keyword>
<dbReference type="HAMAP" id="MF_01030">
    <property type="entry name" value="D_Ser_dehydrat"/>
    <property type="match status" value="1"/>
</dbReference>
<dbReference type="SUPFAM" id="SSF53686">
    <property type="entry name" value="Tryptophan synthase beta subunit-like PLP-dependent enzymes"/>
    <property type="match status" value="1"/>
</dbReference>
<dbReference type="EMBL" id="JBANDX010000001">
    <property type="protein sequence ID" value="MEL0607060.1"/>
    <property type="molecule type" value="Genomic_DNA"/>
</dbReference>
<dbReference type="InterPro" id="IPR011780">
    <property type="entry name" value="D_Ser_am_lyase"/>
</dbReference>
<comment type="cofactor">
    <cofactor evidence="1 4">
        <name>pyridoxal 5'-phosphate</name>
        <dbReference type="ChEBI" id="CHEBI:597326"/>
    </cofactor>
</comment>
<evidence type="ECO:0000256" key="4">
    <source>
        <dbReference type="HAMAP-Rule" id="MF_01030"/>
    </source>
</evidence>
<feature type="modified residue" description="N6-(pyridoxal phosphate)lysine" evidence="4">
    <location>
        <position position="142"/>
    </location>
</feature>
<dbReference type="PROSITE" id="PS00165">
    <property type="entry name" value="DEHYDRATASE_SER_THR"/>
    <property type="match status" value="1"/>
</dbReference>
<keyword evidence="7" id="KW-1185">Reference proteome</keyword>
<dbReference type="EC" id="4.3.1.18" evidence="4"/>
<evidence type="ECO:0000313" key="6">
    <source>
        <dbReference type="EMBL" id="MEL0607060.1"/>
    </source>
</evidence>
<dbReference type="Gene3D" id="3.40.50.1100">
    <property type="match status" value="2"/>
</dbReference>
<dbReference type="InterPro" id="IPR001926">
    <property type="entry name" value="TrpB-like_PALP"/>
</dbReference>
<dbReference type="Pfam" id="PF00291">
    <property type="entry name" value="PALP"/>
    <property type="match status" value="1"/>
</dbReference>
<evidence type="ECO:0000256" key="2">
    <source>
        <dbReference type="ARBA" id="ARBA00022898"/>
    </source>
</evidence>
<dbReference type="InterPro" id="IPR036052">
    <property type="entry name" value="TrpB-like_PALP_sf"/>
</dbReference>
<dbReference type="GO" id="GO:0008721">
    <property type="term" value="F:D-serine ammonia-lyase activity"/>
    <property type="evidence" value="ECO:0007669"/>
    <property type="project" value="UniProtKB-EC"/>
</dbReference>